<protein>
    <recommendedName>
        <fullName evidence="8">Endonuclease MutS2</fullName>
        <ecNumber evidence="8">3.1.-.-</ecNumber>
    </recommendedName>
    <alternativeName>
        <fullName evidence="8">Ribosome-associated protein quality control-upstream factor</fullName>
        <shortName evidence="8">RQC-upstream factor</shortName>
        <shortName evidence="8">RqcU</shortName>
        <ecNumber evidence="8">3.6.4.-</ecNumber>
    </alternativeName>
</protein>
<evidence type="ECO:0000313" key="11">
    <source>
        <dbReference type="EMBL" id="HIU59190.1"/>
    </source>
</evidence>
<dbReference type="Proteomes" id="UP000824081">
    <property type="component" value="Unassembled WGS sequence"/>
</dbReference>
<evidence type="ECO:0000256" key="4">
    <source>
        <dbReference type="ARBA" id="ARBA00022801"/>
    </source>
</evidence>
<proteinExistence type="inferred from homology"/>
<dbReference type="Gene3D" id="3.30.1370.110">
    <property type="match status" value="1"/>
</dbReference>
<dbReference type="InterPro" id="IPR007696">
    <property type="entry name" value="DNA_mismatch_repair_MutS_core"/>
</dbReference>
<dbReference type="FunFam" id="3.40.50.300:FF:000830">
    <property type="entry name" value="Endonuclease MutS2"/>
    <property type="match status" value="1"/>
</dbReference>
<dbReference type="Pfam" id="PF20297">
    <property type="entry name" value="MSSS"/>
    <property type="match status" value="1"/>
</dbReference>
<dbReference type="InterPro" id="IPR002625">
    <property type="entry name" value="Smr_dom"/>
</dbReference>
<evidence type="ECO:0000256" key="1">
    <source>
        <dbReference type="ARBA" id="ARBA00022722"/>
    </source>
</evidence>
<dbReference type="GO" id="GO:0006298">
    <property type="term" value="P:mismatch repair"/>
    <property type="evidence" value="ECO:0007669"/>
    <property type="project" value="InterPro"/>
</dbReference>
<dbReference type="EC" id="3.1.-.-" evidence="8"/>
<evidence type="ECO:0000256" key="8">
    <source>
        <dbReference type="HAMAP-Rule" id="MF_00092"/>
    </source>
</evidence>
<comment type="subunit">
    <text evidence="8">Homodimer. Binds to stalled ribosomes, contacting rRNA.</text>
</comment>
<keyword evidence="9" id="KW-0175">Coiled coil</keyword>
<keyword evidence="1 8" id="KW-0540">Nuclease</keyword>
<keyword evidence="6 8" id="KW-0694">RNA-binding</keyword>
<dbReference type="SMART" id="SM00533">
    <property type="entry name" value="MUTSd"/>
    <property type="match status" value="1"/>
</dbReference>
<dbReference type="EC" id="3.6.4.-" evidence="8"/>
<evidence type="ECO:0000259" key="10">
    <source>
        <dbReference type="PROSITE" id="PS50828"/>
    </source>
</evidence>
<evidence type="ECO:0000313" key="12">
    <source>
        <dbReference type="Proteomes" id="UP000824081"/>
    </source>
</evidence>
<dbReference type="GO" id="GO:0043023">
    <property type="term" value="F:ribosomal large subunit binding"/>
    <property type="evidence" value="ECO:0007669"/>
    <property type="project" value="UniProtKB-UniRule"/>
</dbReference>
<dbReference type="SUPFAM" id="SSF48334">
    <property type="entry name" value="DNA repair protein MutS, domain III"/>
    <property type="match status" value="1"/>
</dbReference>
<accession>A0A9D1MFF2</accession>
<dbReference type="InterPro" id="IPR045076">
    <property type="entry name" value="MutS"/>
</dbReference>
<keyword evidence="3 8" id="KW-0547">Nucleotide-binding</keyword>
<dbReference type="InterPro" id="IPR027417">
    <property type="entry name" value="P-loop_NTPase"/>
</dbReference>
<organism evidence="11 12">
    <name type="scientific">Candidatus Scatosoma pullistercoris</name>
    <dbReference type="NCBI Taxonomy" id="2840934"/>
    <lineage>
        <taxon>Bacteria</taxon>
        <taxon>Bacillati</taxon>
        <taxon>Bacillota</taxon>
        <taxon>Clostridia</taxon>
        <taxon>Candidatus Scatosoma</taxon>
    </lineage>
</organism>
<keyword evidence="4 8" id="KW-0378">Hydrolase</keyword>
<dbReference type="GO" id="GO:0005524">
    <property type="term" value="F:ATP binding"/>
    <property type="evidence" value="ECO:0007669"/>
    <property type="project" value="UniProtKB-UniRule"/>
</dbReference>
<dbReference type="InterPro" id="IPR046893">
    <property type="entry name" value="MSSS"/>
</dbReference>
<dbReference type="Pfam" id="PF00488">
    <property type="entry name" value="MutS_V"/>
    <property type="match status" value="1"/>
</dbReference>
<dbReference type="InterPro" id="IPR036063">
    <property type="entry name" value="Smr_dom_sf"/>
</dbReference>
<dbReference type="GO" id="GO:0030983">
    <property type="term" value="F:mismatched DNA binding"/>
    <property type="evidence" value="ECO:0007669"/>
    <property type="project" value="InterPro"/>
</dbReference>
<dbReference type="AlphaFoldDB" id="A0A9D1MFF2"/>
<sequence>MNAKAIEKTELNKILALAAEYAVLDGSKEKLRNALPASGLADVRRSLSLTDESMTLLFRYGVGKIEYFPECSDEIERAKKGSALSCGELLSVGNLLRSARVAHNGISSVTDESVSALKEIADRLYFDAALEEDISTKILSDTEVSDYASDKLYSIRREIRALNERIRVRLSEYLTGEEGKYLQDGIITMRDNRYVLPVRAEYKRNVKGFIHDRSASGATFFIEPEQVLEMNNELRSLAIDEKEEVERILGELSRRAGFMGDDLLRDIEVLEELDGCYARAEYCYKLSCVRPEVNDRGIISFDQGRHPLIDRKKVVPVSLSLGKNYRFLLISGPNTGGKTVTLKMVGLFCLMAMCGFFIPAKRAEVSVFKEIYCDVGDAQSIEENLSTFSSHVTNIVEIVGKADGNSLVLVDELGGGTDPDEGQALAKAVVSYLLKTGCTGVVTTHYSALKEFAFATEGIENACMEFDSDTLRPLYVIKIGLPGSSNALAISRRLGLKEEILEDALHNLSEGAQKFENIVRTAETSRIRAEETLKESNRLKAEWEEKIKALDEEREKLKKEKERLSLSARAESRRIINERTAEAEELLSEIEKIFEKETISESDLIRARTLKNRLADQAYDVEKEEISRPQYLPVSADRLKPGDRVFVGTIGQEGIVQAVRAQKGEAEILCGNIRIRSKFSDLSLLIPPANAQNNKQKTLKRGGGKTADNVQVAKNLTPRPIPGLEINVIGLTVQEALPEVEAFLDAAVLANLEEVRIVHGVGTGKLRAGIHDFLKKQKHVAEFRLGKYGEGETGVTIVKLK</sequence>
<evidence type="ECO:0000256" key="3">
    <source>
        <dbReference type="ARBA" id="ARBA00022741"/>
    </source>
</evidence>
<dbReference type="GO" id="GO:0019843">
    <property type="term" value="F:rRNA binding"/>
    <property type="evidence" value="ECO:0007669"/>
    <property type="project" value="UniProtKB-UniRule"/>
</dbReference>
<comment type="function">
    <text evidence="8">Endonuclease that is involved in the suppression of homologous recombination and thus may have a key role in the control of bacterial genetic diversity.</text>
</comment>
<evidence type="ECO:0000256" key="6">
    <source>
        <dbReference type="ARBA" id="ARBA00022884"/>
    </source>
</evidence>
<dbReference type="GO" id="GO:0072344">
    <property type="term" value="P:rescue of stalled ribosome"/>
    <property type="evidence" value="ECO:0007669"/>
    <property type="project" value="UniProtKB-UniRule"/>
</dbReference>
<reference evidence="11" key="1">
    <citation type="submission" date="2020-10" db="EMBL/GenBank/DDBJ databases">
        <authorList>
            <person name="Gilroy R."/>
        </authorList>
    </citation>
    <scope>NUCLEOTIDE SEQUENCE</scope>
    <source>
        <strain evidence="11">11687</strain>
    </source>
</reference>
<dbReference type="Pfam" id="PF01713">
    <property type="entry name" value="Smr"/>
    <property type="match status" value="1"/>
</dbReference>
<dbReference type="SUPFAM" id="SSF160443">
    <property type="entry name" value="SMR domain-like"/>
    <property type="match status" value="1"/>
</dbReference>
<dbReference type="GO" id="GO:0004519">
    <property type="term" value="F:endonuclease activity"/>
    <property type="evidence" value="ECO:0007669"/>
    <property type="project" value="UniProtKB-UniRule"/>
</dbReference>
<dbReference type="InterPro" id="IPR036187">
    <property type="entry name" value="DNA_mismatch_repair_MutS_sf"/>
</dbReference>
<reference evidence="11" key="2">
    <citation type="journal article" date="2021" name="PeerJ">
        <title>Extensive microbial diversity within the chicken gut microbiome revealed by metagenomics and culture.</title>
        <authorList>
            <person name="Gilroy R."/>
            <person name="Ravi A."/>
            <person name="Getino M."/>
            <person name="Pursley I."/>
            <person name="Horton D.L."/>
            <person name="Alikhan N.F."/>
            <person name="Baker D."/>
            <person name="Gharbi K."/>
            <person name="Hall N."/>
            <person name="Watson M."/>
            <person name="Adriaenssens E.M."/>
            <person name="Foster-Nyarko E."/>
            <person name="Jarju S."/>
            <person name="Secka A."/>
            <person name="Antonio M."/>
            <person name="Oren A."/>
            <person name="Chaudhuri R.R."/>
            <person name="La Ragione R."/>
            <person name="Hildebrand F."/>
            <person name="Pallen M.J."/>
        </authorList>
    </citation>
    <scope>NUCLEOTIDE SEQUENCE</scope>
    <source>
        <strain evidence="11">11687</strain>
    </source>
</reference>
<comment type="similarity">
    <text evidence="8">Belongs to the DNA mismatch repair MutS family. MutS2 subfamily.</text>
</comment>
<dbReference type="NCBIfam" id="TIGR01069">
    <property type="entry name" value="mutS2"/>
    <property type="match status" value="1"/>
</dbReference>
<dbReference type="InterPro" id="IPR005747">
    <property type="entry name" value="MutS2"/>
</dbReference>
<dbReference type="SMART" id="SM00534">
    <property type="entry name" value="MUTSac"/>
    <property type="match status" value="1"/>
</dbReference>
<feature type="binding site" evidence="8">
    <location>
        <begin position="332"/>
        <end position="339"/>
    </location>
    <ligand>
        <name>ATP</name>
        <dbReference type="ChEBI" id="CHEBI:30616"/>
    </ligand>
</feature>
<dbReference type="InterPro" id="IPR000432">
    <property type="entry name" value="DNA_mismatch_repair_MutS_C"/>
</dbReference>
<keyword evidence="7 8" id="KW-0238">DNA-binding</keyword>
<evidence type="ECO:0000256" key="2">
    <source>
        <dbReference type="ARBA" id="ARBA00022730"/>
    </source>
</evidence>
<dbReference type="GO" id="GO:0016887">
    <property type="term" value="F:ATP hydrolysis activity"/>
    <property type="evidence" value="ECO:0007669"/>
    <property type="project" value="InterPro"/>
</dbReference>
<dbReference type="GO" id="GO:0140664">
    <property type="term" value="F:ATP-dependent DNA damage sensor activity"/>
    <property type="evidence" value="ECO:0007669"/>
    <property type="project" value="InterPro"/>
</dbReference>
<evidence type="ECO:0000256" key="5">
    <source>
        <dbReference type="ARBA" id="ARBA00022840"/>
    </source>
</evidence>
<dbReference type="Gene3D" id="3.40.50.300">
    <property type="entry name" value="P-loop containing nucleotide triphosphate hydrolases"/>
    <property type="match status" value="1"/>
</dbReference>
<gene>
    <name evidence="8" type="primary">mutS2</name>
    <name evidence="8" type="synonym">rqcU</name>
    <name evidence="11" type="ORF">IAC57_03710</name>
</gene>
<dbReference type="PANTHER" id="PTHR48466">
    <property type="entry name" value="OS10G0509000 PROTEIN-RELATED"/>
    <property type="match status" value="1"/>
</dbReference>
<dbReference type="PROSITE" id="PS50828">
    <property type="entry name" value="SMR"/>
    <property type="match status" value="1"/>
</dbReference>
<evidence type="ECO:0000256" key="7">
    <source>
        <dbReference type="ARBA" id="ARBA00023125"/>
    </source>
</evidence>
<dbReference type="PIRSF" id="PIRSF005814">
    <property type="entry name" value="MutS_YshD"/>
    <property type="match status" value="1"/>
</dbReference>
<dbReference type="SUPFAM" id="SSF52540">
    <property type="entry name" value="P-loop containing nucleoside triphosphate hydrolases"/>
    <property type="match status" value="1"/>
</dbReference>
<keyword evidence="8 11" id="KW-0255">Endonuclease</keyword>
<dbReference type="SMART" id="SM00463">
    <property type="entry name" value="SMR"/>
    <property type="match status" value="1"/>
</dbReference>
<name>A0A9D1MFF2_9FIRM</name>
<dbReference type="GO" id="GO:0045910">
    <property type="term" value="P:negative regulation of DNA recombination"/>
    <property type="evidence" value="ECO:0007669"/>
    <property type="project" value="InterPro"/>
</dbReference>
<dbReference type="HAMAP" id="MF_00092">
    <property type="entry name" value="MutS2"/>
    <property type="match status" value="1"/>
</dbReference>
<dbReference type="EMBL" id="DVMZ01000099">
    <property type="protein sequence ID" value="HIU59190.1"/>
    <property type="molecule type" value="Genomic_DNA"/>
</dbReference>
<feature type="coiled-coil region" evidence="9">
    <location>
        <begin position="526"/>
        <end position="596"/>
    </location>
</feature>
<keyword evidence="2 8" id="KW-0699">rRNA-binding</keyword>
<dbReference type="PANTHER" id="PTHR48466:SF2">
    <property type="entry name" value="OS10G0509000 PROTEIN"/>
    <property type="match status" value="1"/>
</dbReference>
<evidence type="ECO:0000256" key="9">
    <source>
        <dbReference type="SAM" id="Coils"/>
    </source>
</evidence>
<feature type="domain" description="Smr" evidence="10">
    <location>
        <begin position="726"/>
        <end position="801"/>
    </location>
</feature>
<comment type="caution">
    <text evidence="11">The sequence shown here is derived from an EMBL/GenBank/DDBJ whole genome shotgun (WGS) entry which is preliminary data.</text>
</comment>
<keyword evidence="5 8" id="KW-0067">ATP-binding</keyword>
<comment type="function">
    <text evidence="8">Acts as a ribosome collision sensor, splitting the ribosome into its 2 subunits. Detects stalled/collided 70S ribosomes which it binds and splits by an ATP-hydrolysis driven conformational change. Acts upstream of the ribosome quality control system (RQC), a ribosome-associated complex that mediates the extraction of incompletely synthesized nascent chains from stalled ribosomes and their subsequent degradation. Probably generates substrates for RQC.</text>
</comment>